<dbReference type="GeneID" id="106466393"/>
<proteinExistence type="predicted"/>
<feature type="coiled-coil region" evidence="1">
    <location>
        <begin position="39"/>
        <end position="127"/>
    </location>
</feature>
<sequence>MAKVVRVLEIFEACIISNNELCSQNSDLRATVELLLTEKKEKLEDQKRFEEDLEHVEESWRAETRCLSELLARLQEENTRLNIILREKENEDFERCEDSTERDLITLETLQELVEKQTSQLKKKDSEILQKNKEIKDVRNWNSFVS</sequence>
<evidence type="ECO:0000313" key="2">
    <source>
        <dbReference type="Proteomes" id="UP000694941"/>
    </source>
</evidence>
<evidence type="ECO:0000256" key="1">
    <source>
        <dbReference type="SAM" id="Coils"/>
    </source>
</evidence>
<name>A0ABM1T2J5_LIMPO</name>
<dbReference type="RefSeq" id="XP_022250101.1">
    <property type="nucleotide sequence ID" value="XM_022394393.1"/>
</dbReference>
<evidence type="ECO:0000313" key="3">
    <source>
        <dbReference type="RefSeq" id="XP_022250101.1"/>
    </source>
</evidence>
<gene>
    <name evidence="3" type="primary">LOC106466393</name>
</gene>
<keyword evidence="1" id="KW-0175">Coiled coil</keyword>
<protein>
    <submittedName>
        <fullName evidence="3">RILP-like protein 1</fullName>
    </submittedName>
</protein>
<accession>A0ABM1T2J5</accession>
<keyword evidence="2" id="KW-1185">Reference proteome</keyword>
<dbReference type="Proteomes" id="UP000694941">
    <property type="component" value="Unplaced"/>
</dbReference>
<reference evidence="3" key="1">
    <citation type="submission" date="2025-08" db="UniProtKB">
        <authorList>
            <consortium name="RefSeq"/>
        </authorList>
    </citation>
    <scope>IDENTIFICATION</scope>
    <source>
        <tissue evidence="3">Muscle</tissue>
    </source>
</reference>
<organism evidence="2 3">
    <name type="scientific">Limulus polyphemus</name>
    <name type="common">Atlantic horseshoe crab</name>
    <dbReference type="NCBI Taxonomy" id="6850"/>
    <lineage>
        <taxon>Eukaryota</taxon>
        <taxon>Metazoa</taxon>
        <taxon>Ecdysozoa</taxon>
        <taxon>Arthropoda</taxon>
        <taxon>Chelicerata</taxon>
        <taxon>Merostomata</taxon>
        <taxon>Xiphosura</taxon>
        <taxon>Limulidae</taxon>
        <taxon>Limulus</taxon>
    </lineage>
</organism>